<evidence type="ECO:0000313" key="2">
    <source>
        <dbReference type="Proteomes" id="UP000548326"/>
    </source>
</evidence>
<dbReference type="Proteomes" id="UP000548326">
    <property type="component" value="Unassembled WGS sequence"/>
</dbReference>
<comment type="caution">
    <text evidence="1">The sequence shown here is derived from an EMBL/GenBank/DDBJ whole genome shotgun (WGS) entry which is preliminary data.</text>
</comment>
<sequence length="264" mass="29905">MKNKSNFDLRDLKKMKVAEKIAEKIAGMPDGSTFGYRELPIEREEYTAATKAIERLVKNGLITRASTGLFYKPKRSAFGILKPDEQELLKPYLFSGGKRIAYITGTLLYNRMGLTTQVPKNIKIATRDKRLELTLGNRKVTSIKSYADIDDDNYRYLEYLDAIKDFKTIPDINNEAAIRLLKDGIGKLEDRALLKRLALQYPPRVRALAGALMELISPKEDLNALRKSLNPLSTFEFGLNNNILPNNITWNIACNDFTQQPGTV</sequence>
<dbReference type="AlphaFoldDB" id="A0A841JL95"/>
<protein>
    <recommendedName>
        <fullName evidence="3">Transcriptional regulator, AbiEi antitoxin, Type IV TA system</fullName>
    </recommendedName>
</protein>
<gene>
    <name evidence="1" type="ORF">HDF22_005878</name>
</gene>
<dbReference type="EMBL" id="JACHCA010000029">
    <property type="protein sequence ID" value="MBB6131727.1"/>
    <property type="molecule type" value="Genomic_DNA"/>
</dbReference>
<evidence type="ECO:0008006" key="3">
    <source>
        <dbReference type="Google" id="ProtNLM"/>
    </source>
</evidence>
<reference evidence="1 2" key="1">
    <citation type="submission" date="2020-08" db="EMBL/GenBank/DDBJ databases">
        <title>Genomic Encyclopedia of Type Strains, Phase IV (KMG-V): Genome sequencing to study the core and pangenomes of soil and plant-associated prokaryotes.</title>
        <authorList>
            <person name="Whitman W."/>
        </authorList>
    </citation>
    <scope>NUCLEOTIDE SEQUENCE [LARGE SCALE GENOMIC DNA]</scope>
    <source>
        <strain evidence="1 2">MP601</strain>
    </source>
</reference>
<accession>A0A841JL95</accession>
<proteinExistence type="predicted"/>
<dbReference type="InterPro" id="IPR045738">
    <property type="entry name" value="DUF6088"/>
</dbReference>
<evidence type="ECO:0000313" key="1">
    <source>
        <dbReference type="EMBL" id="MBB6131727.1"/>
    </source>
</evidence>
<organism evidence="1 2">
    <name type="scientific">Mucilaginibacter lappiensis</name>
    <dbReference type="NCBI Taxonomy" id="354630"/>
    <lineage>
        <taxon>Bacteria</taxon>
        <taxon>Pseudomonadati</taxon>
        <taxon>Bacteroidota</taxon>
        <taxon>Sphingobacteriia</taxon>
        <taxon>Sphingobacteriales</taxon>
        <taxon>Sphingobacteriaceae</taxon>
        <taxon>Mucilaginibacter</taxon>
    </lineage>
</organism>
<name>A0A841JL95_9SPHI</name>
<dbReference type="Pfam" id="PF19570">
    <property type="entry name" value="DUF6088"/>
    <property type="match status" value="1"/>
</dbReference>